<keyword evidence="1" id="KW-0732">Signal</keyword>
<gene>
    <name evidence="2" type="ORF">GSTENG00031622001</name>
</gene>
<dbReference type="AlphaFoldDB" id="Q4RNC3"/>
<proteinExistence type="predicted"/>
<evidence type="ECO:0000313" key="2">
    <source>
        <dbReference type="EMBL" id="CAG10109.1"/>
    </source>
</evidence>
<feature type="chain" id="PRO_5004243198" evidence="1">
    <location>
        <begin position="22"/>
        <end position="62"/>
    </location>
</feature>
<reference evidence="2" key="2">
    <citation type="submission" date="2004-02" db="EMBL/GenBank/DDBJ databases">
        <authorList>
            <consortium name="Genoscope"/>
            <consortium name="Whitehead Institute Centre for Genome Research"/>
        </authorList>
    </citation>
    <scope>NUCLEOTIDE SEQUENCE</scope>
</reference>
<name>Q4RNC3_TETNG</name>
<reference evidence="2" key="1">
    <citation type="journal article" date="2004" name="Nature">
        <title>Genome duplication in the teleost fish Tetraodon nigroviridis reveals the early vertebrate proto-karyotype.</title>
        <authorList>
            <person name="Jaillon O."/>
            <person name="Aury J.-M."/>
            <person name="Brunet F."/>
            <person name="Petit J.-L."/>
            <person name="Stange-Thomann N."/>
            <person name="Mauceli E."/>
            <person name="Bouneau L."/>
            <person name="Fischer C."/>
            <person name="Ozouf-Costaz C."/>
            <person name="Bernot A."/>
            <person name="Nicaud S."/>
            <person name="Jaffe D."/>
            <person name="Fisher S."/>
            <person name="Lutfalla G."/>
            <person name="Dossat C."/>
            <person name="Segurens B."/>
            <person name="Dasilva C."/>
            <person name="Salanoubat M."/>
            <person name="Levy M."/>
            <person name="Boudet N."/>
            <person name="Castellano S."/>
            <person name="Anthouard V."/>
            <person name="Jubin C."/>
            <person name="Castelli V."/>
            <person name="Katinka M."/>
            <person name="Vacherie B."/>
            <person name="Biemont C."/>
            <person name="Skalli Z."/>
            <person name="Cattolico L."/>
            <person name="Poulain J."/>
            <person name="De Berardinis V."/>
            <person name="Cruaud C."/>
            <person name="Duprat S."/>
            <person name="Brottier P."/>
            <person name="Coutanceau J.-P."/>
            <person name="Gouzy J."/>
            <person name="Parra G."/>
            <person name="Lardier G."/>
            <person name="Chapple C."/>
            <person name="McKernan K.J."/>
            <person name="McEwan P."/>
            <person name="Bosak S."/>
            <person name="Kellis M."/>
            <person name="Volff J.-N."/>
            <person name="Guigo R."/>
            <person name="Zody M.C."/>
            <person name="Mesirov J."/>
            <person name="Lindblad-Toh K."/>
            <person name="Birren B."/>
            <person name="Nusbaum C."/>
            <person name="Kahn D."/>
            <person name="Robinson-Rechavi M."/>
            <person name="Laudet V."/>
            <person name="Schachter V."/>
            <person name="Quetier F."/>
            <person name="Saurin W."/>
            <person name="Scarpelli C."/>
            <person name="Wincker P."/>
            <person name="Lander E.S."/>
            <person name="Weissenbach J."/>
            <person name="Roest Crollius H."/>
        </authorList>
    </citation>
    <scope>NUCLEOTIDE SEQUENCE [LARGE SCALE GENOMIC DNA]</scope>
</reference>
<dbReference type="KEGG" id="tng:GSTEN00031622G001"/>
<feature type="signal peptide" evidence="1">
    <location>
        <begin position="1"/>
        <end position="21"/>
    </location>
</feature>
<protein>
    <submittedName>
        <fullName evidence="2">(spotted green pufferfish) hypothetical protein</fullName>
    </submittedName>
</protein>
<dbReference type="EMBL" id="CAAE01015014">
    <property type="protein sequence ID" value="CAG10109.1"/>
    <property type="molecule type" value="Genomic_DNA"/>
</dbReference>
<accession>Q4RNC3</accession>
<evidence type="ECO:0000256" key="1">
    <source>
        <dbReference type="SAM" id="SignalP"/>
    </source>
</evidence>
<sequence>MSGSTIARVLVALCIGSAVNCMPKGTHRSRRQAPQHQVSSVSQGRFCSVRTYRLPSRWPVTL</sequence>
<comment type="caution">
    <text evidence="2">The sequence shown here is derived from an EMBL/GenBank/DDBJ whole genome shotgun (WGS) entry which is preliminary data.</text>
</comment>
<organism evidence="2">
    <name type="scientific">Tetraodon nigroviridis</name>
    <name type="common">Spotted green pufferfish</name>
    <name type="synonym">Chelonodon nigroviridis</name>
    <dbReference type="NCBI Taxonomy" id="99883"/>
    <lineage>
        <taxon>Eukaryota</taxon>
        <taxon>Metazoa</taxon>
        <taxon>Chordata</taxon>
        <taxon>Craniata</taxon>
        <taxon>Vertebrata</taxon>
        <taxon>Euteleostomi</taxon>
        <taxon>Actinopterygii</taxon>
        <taxon>Neopterygii</taxon>
        <taxon>Teleostei</taxon>
        <taxon>Neoteleostei</taxon>
        <taxon>Acanthomorphata</taxon>
        <taxon>Eupercaria</taxon>
        <taxon>Tetraodontiformes</taxon>
        <taxon>Tetradontoidea</taxon>
        <taxon>Tetraodontidae</taxon>
        <taxon>Tetraodon</taxon>
    </lineage>
</organism>